<accession>A0ABQ8Z202</accession>
<name>A0ABQ8Z202_9EUKA</name>
<keyword evidence="1" id="KW-0732">Signal</keyword>
<keyword evidence="3" id="KW-1185">Reference proteome</keyword>
<proteinExistence type="predicted"/>
<gene>
    <name evidence="2" type="ORF">M0813_15730</name>
</gene>
<feature type="signal peptide" evidence="1">
    <location>
        <begin position="1"/>
        <end position="23"/>
    </location>
</feature>
<evidence type="ECO:0000256" key="1">
    <source>
        <dbReference type="SAM" id="SignalP"/>
    </source>
</evidence>
<feature type="chain" id="PRO_5045711269" evidence="1">
    <location>
        <begin position="24"/>
        <end position="323"/>
    </location>
</feature>
<evidence type="ECO:0000313" key="2">
    <source>
        <dbReference type="EMBL" id="KAJ6250912.1"/>
    </source>
</evidence>
<comment type="caution">
    <text evidence="2">The sequence shown here is derived from an EMBL/GenBank/DDBJ whole genome shotgun (WGS) entry which is preliminary data.</text>
</comment>
<reference evidence="2" key="1">
    <citation type="submission" date="2022-08" db="EMBL/GenBank/DDBJ databases">
        <title>Novel sulfate-reducing endosymbionts in the free-living metamonad Anaeramoeba.</title>
        <authorList>
            <person name="Jerlstrom-Hultqvist J."/>
            <person name="Cepicka I."/>
            <person name="Gallot-Lavallee L."/>
            <person name="Salas-Leiva D."/>
            <person name="Curtis B.A."/>
            <person name="Zahonova K."/>
            <person name="Pipaliya S."/>
            <person name="Dacks J."/>
            <person name="Roger A.J."/>
        </authorList>
    </citation>
    <scope>NUCLEOTIDE SEQUENCE</scope>
    <source>
        <strain evidence="2">Schooner1</strain>
    </source>
</reference>
<dbReference type="Proteomes" id="UP001150062">
    <property type="component" value="Unassembled WGS sequence"/>
</dbReference>
<dbReference type="EMBL" id="JAOAOG010000073">
    <property type="protein sequence ID" value="KAJ6250912.1"/>
    <property type="molecule type" value="Genomic_DNA"/>
</dbReference>
<evidence type="ECO:0000313" key="3">
    <source>
        <dbReference type="Proteomes" id="UP001150062"/>
    </source>
</evidence>
<organism evidence="2 3">
    <name type="scientific">Anaeramoeba flamelloides</name>
    <dbReference type="NCBI Taxonomy" id="1746091"/>
    <lineage>
        <taxon>Eukaryota</taxon>
        <taxon>Metamonada</taxon>
        <taxon>Anaeramoebidae</taxon>
        <taxon>Anaeramoeba</taxon>
    </lineage>
</organism>
<sequence>MLKLKFNILCCVLFLALLNLTLGYSLYGISHPVDLVSVNPQDASITQIGSIISHESLGDNLGSLDNKNKIYYFLGTNLTDSKIDLVGLNLDPNQGEIGSIRYEVRTPFITASYIGIGEICSVDSNTGDVIVMGRDPKYNYQHNLIRVTPQTGKLQELAQFKFIDFGSDSHVYANGIEWIQFAVKQDNQTASKLVAFDTYSGSQLYEIDDKYFLSGLNYDQATNSIYGLGLKPPNYYTRVVVKFNPNNQLFTELLELPHQFLLMAPMTTYNPKDQILYYYLNSGKITDPLYLVEISLKYNKIINSPLGCKNINECIMDLHYSSE</sequence>
<protein>
    <submittedName>
        <fullName evidence="2">Uncharacterized protein</fullName>
    </submittedName>
</protein>